<organism evidence="2 3">
    <name type="scientific">Brachionus plicatilis</name>
    <name type="common">Marine rotifer</name>
    <name type="synonym">Brachionus muelleri</name>
    <dbReference type="NCBI Taxonomy" id="10195"/>
    <lineage>
        <taxon>Eukaryota</taxon>
        <taxon>Metazoa</taxon>
        <taxon>Spiralia</taxon>
        <taxon>Gnathifera</taxon>
        <taxon>Rotifera</taxon>
        <taxon>Eurotatoria</taxon>
        <taxon>Monogononta</taxon>
        <taxon>Pseudotrocha</taxon>
        <taxon>Ploima</taxon>
        <taxon>Brachionidae</taxon>
        <taxon>Brachionus</taxon>
    </lineage>
</organism>
<sequence length="88" mass="9839">MTPSFKIIHYLTGIAILECRVSLLIPIMESKINKKSIFDINLNVKKYLHVGVLSVLGLLLFIHQNLGIGASYSLKIKILTLNTNALNF</sequence>
<keyword evidence="1" id="KW-0472">Membrane</keyword>
<dbReference type="EMBL" id="REGN01000287">
    <property type="protein sequence ID" value="RNA43045.1"/>
    <property type="molecule type" value="Genomic_DNA"/>
</dbReference>
<keyword evidence="1" id="KW-1133">Transmembrane helix</keyword>
<keyword evidence="3" id="KW-1185">Reference proteome</keyword>
<dbReference type="AlphaFoldDB" id="A0A3M7T510"/>
<evidence type="ECO:0000313" key="3">
    <source>
        <dbReference type="Proteomes" id="UP000276133"/>
    </source>
</evidence>
<name>A0A3M7T510_BRAPC</name>
<feature type="transmembrane region" description="Helical" evidence="1">
    <location>
        <begin position="47"/>
        <end position="68"/>
    </location>
</feature>
<accession>A0A3M7T510</accession>
<protein>
    <submittedName>
        <fullName evidence="2">Uncharacterized protein</fullName>
    </submittedName>
</protein>
<gene>
    <name evidence="2" type="ORF">BpHYR1_042909</name>
</gene>
<evidence type="ECO:0000256" key="1">
    <source>
        <dbReference type="SAM" id="Phobius"/>
    </source>
</evidence>
<evidence type="ECO:0000313" key="2">
    <source>
        <dbReference type="EMBL" id="RNA43045.1"/>
    </source>
</evidence>
<reference evidence="2 3" key="1">
    <citation type="journal article" date="2018" name="Sci. Rep.">
        <title>Genomic signatures of local adaptation to the degree of environmental predictability in rotifers.</title>
        <authorList>
            <person name="Franch-Gras L."/>
            <person name="Hahn C."/>
            <person name="Garcia-Roger E.M."/>
            <person name="Carmona M.J."/>
            <person name="Serra M."/>
            <person name="Gomez A."/>
        </authorList>
    </citation>
    <scope>NUCLEOTIDE SEQUENCE [LARGE SCALE GENOMIC DNA]</scope>
    <source>
        <strain evidence="2">HYR1</strain>
    </source>
</reference>
<proteinExistence type="predicted"/>
<feature type="transmembrane region" description="Helical" evidence="1">
    <location>
        <begin position="7"/>
        <end position="27"/>
    </location>
</feature>
<keyword evidence="1" id="KW-0812">Transmembrane</keyword>
<comment type="caution">
    <text evidence="2">The sequence shown here is derived from an EMBL/GenBank/DDBJ whole genome shotgun (WGS) entry which is preliminary data.</text>
</comment>
<dbReference type="Proteomes" id="UP000276133">
    <property type="component" value="Unassembled WGS sequence"/>
</dbReference>